<dbReference type="EMBL" id="BART01006120">
    <property type="protein sequence ID" value="GAG58091.1"/>
    <property type="molecule type" value="Genomic_DNA"/>
</dbReference>
<sequence>MKTCYVLAAWMALVPFFLQAQPEPTFEAFFMDKTMRIDYFHIGDANTEIVTVDHIYQYGIWAGSRVKLIDRFNNGLYYVKIFDPESGRLVYSQGFNSYFGEYQTSNPAAKGIKRTYHESAVIPCPRKTIRFSLEKRDRKNKLHELFSCKVDPEDIRIIRGRVLDRSVKVIKAHVSGDPHEKVDIAIVGEGYTINELSKFKDDLKRFTSTFFRYEPYKAMKDKFNIKGVFKPSQESGTDEPRANI</sequence>
<dbReference type="Pfam" id="PF16217">
    <property type="entry name" value="M64_N"/>
    <property type="match status" value="1"/>
</dbReference>
<organism evidence="2">
    <name type="scientific">marine sediment metagenome</name>
    <dbReference type="NCBI Taxonomy" id="412755"/>
    <lineage>
        <taxon>unclassified sequences</taxon>
        <taxon>metagenomes</taxon>
        <taxon>ecological metagenomes</taxon>
    </lineage>
</organism>
<name>X1ADF2_9ZZZZ</name>
<dbReference type="InterPro" id="IPR032625">
    <property type="entry name" value="M64_N"/>
</dbReference>
<gene>
    <name evidence="2" type="ORF">S01H4_13925</name>
</gene>
<protein>
    <recommendedName>
        <fullName evidence="1">Peptidase M64 N-terminal domain-containing protein</fullName>
    </recommendedName>
</protein>
<dbReference type="Pfam" id="PF09471">
    <property type="entry name" value="Peptidase_M64"/>
    <property type="match status" value="1"/>
</dbReference>
<dbReference type="Gene3D" id="3.40.390.10">
    <property type="entry name" value="Collagenase (Catalytic Domain)"/>
    <property type="match status" value="1"/>
</dbReference>
<feature type="domain" description="Peptidase M64 N-terminal" evidence="1">
    <location>
        <begin position="26"/>
        <end position="146"/>
    </location>
</feature>
<dbReference type="InterPro" id="IPR038171">
    <property type="entry name" value="M64_N_sf"/>
</dbReference>
<comment type="caution">
    <text evidence="2">The sequence shown here is derived from an EMBL/GenBank/DDBJ whole genome shotgun (WGS) entry which is preliminary data.</text>
</comment>
<feature type="non-terminal residue" evidence="2">
    <location>
        <position position="244"/>
    </location>
</feature>
<proteinExistence type="predicted"/>
<evidence type="ECO:0000259" key="1">
    <source>
        <dbReference type="Pfam" id="PF16217"/>
    </source>
</evidence>
<dbReference type="Gene3D" id="2.60.40.3250">
    <property type="entry name" value="Peptidase M64, N-terminal domain"/>
    <property type="match status" value="1"/>
</dbReference>
<dbReference type="GO" id="GO:0008237">
    <property type="term" value="F:metallopeptidase activity"/>
    <property type="evidence" value="ECO:0007669"/>
    <property type="project" value="InterPro"/>
</dbReference>
<evidence type="ECO:0000313" key="2">
    <source>
        <dbReference type="EMBL" id="GAG58091.1"/>
    </source>
</evidence>
<accession>X1ADF2</accession>
<dbReference type="AlphaFoldDB" id="X1ADF2"/>
<reference evidence="2" key="1">
    <citation type="journal article" date="2014" name="Front. Microbiol.">
        <title>High frequency of phylogenetically diverse reductive dehalogenase-homologous genes in deep subseafloor sedimentary metagenomes.</title>
        <authorList>
            <person name="Kawai M."/>
            <person name="Futagami T."/>
            <person name="Toyoda A."/>
            <person name="Takaki Y."/>
            <person name="Nishi S."/>
            <person name="Hori S."/>
            <person name="Arai W."/>
            <person name="Tsubouchi T."/>
            <person name="Morono Y."/>
            <person name="Uchiyama I."/>
            <person name="Ito T."/>
            <person name="Fujiyama A."/>
            <person name="Inagaki F."/>
            <person name="Takami H."/>
        </authorList>
    </citation>
    <scope>NUCLEOTIDE SEQUENCE</scope>
    <source>
        <strain evidence="2">Expedition CK06-06</strain>
    </source>
</reference>
<dbReference type="InterPro" id="IPR019026">
    <property type="entry name" value="Peptidase_M64_IgA"/>
</dbReference>
<dbReference type="InterPro" id="IPR024079">
    <property type="entry name" value="MetalloPept_cat_dom_sf"/>
</dbReference>